<dbReference type="Gene3D" id="3.60.21.10">
    <property type="match status" value="1"/>
</dbReference>
<name>A0A6V8MGE7_9BACT</name>
<protein>
    <submittedName>
        <fullName evidence="4">Metallophosphoesterase</fullName>
    </submittedName>
</protein>
<accession>A0A6V8MGE7</accession>
<gene>
    <name evidence="4" type="ORF">GMST_13860</name>
</gene>
<dbReference type="RefSeq" id="WP_183353908.1">
    <property type="nucleotide sequence ID" value="NZ_BLXX01000003.1"/>
</dbReference>
<sequence length="283" mass="31208">MAAISRRMFLMGSASLFPYLYLERLSVALRRYQVPVRQLPAAFEGFTILHLSDLHDKEFGTAGEELVALVRQEHFDVIAVTGDLVTGYRPALTPALELIASLRRATDRPVFAVLGNHDWRLERGWEFSQRLHGVGTRMLLNAAASIERRGERLWIAGVDDPITGRDRLDLALAETDPREPRVLLTHSPMLFPQATRLGLDLLLAGHTHGGQIRLPVVGAAYVPRIGFFPPWDYGLYRNGNTTLIVSGGLGESGLPIRINIRPELALVTLIRATGSPDGSPLPA</sequence>
<dbReference type="GO" id="GO:0009245">
    <property type="term" value="P:lipid A biosynthetic process"/>
    <property type="evidence" value="ECO:0007669"/>
    <property type="project" value="TreeGrafter"/>
</dbReference>
<dbReference type="InterPro" id="IPR004843">
    <property type="entry name" value="Calcineurin-like_PHP"/>
</dbReference>
<dbReference type="Pfam" id="PF00149">
    <property type="entry name" value="Metallophos"/>
    <property type="match status" value="1"/>
</dbReference>
<dbReference type="GO" id="GO:0008758">
    <property type="term" value="F:UDP-2,3-diacylglucosamine hydrolase activity"/>
    <property type="evidence" value="ECO:0007669"/>
    <property type="project" value="TreeGrafter"/>
</dbReference>
<evidence type="ECO:0000259" key="3">
    <source>
        <dbReference type="Pfam" id="PF00149"/>
    </source>
</evidence>
<dbReference type="GO" id="GO:0016020">
    <property type="term" value="C:membrane"/>
    <property type="evidence" value="ECO:0007669"/>
    <property type="project" value="GOC"/>
</dbReference>
<keyword evidence="5" id="KW-1185">Reference proteome</keyword>
<keyword evidence="1" id="KW-0479">Metal-binding</keyword>
<dbReference type="AlphaFoldDB" id="A0A6V8MGE7"/>
<evidence type="ECO:0000313" key="5">
    <source>
        <dbReference type="Proteomes" id="UP000556026"/>
    </source>
</evidence>
<comment type="caution">
    <text evidence="4">The sequence shown here is derived from an EMBL/GenBank/DDBJ whole genome shotgun (WGS) entry which is preliminary data.</text>
</comment>
<keyword evidence="2" id="KW-0378">Hydrolase</keyword>
<dbReference type="InterPro" id="IPR029052">
    <property type="entry name" value="Metallo-depent_PP-like"/>
</dbReference>
<dbReference type="GO" id="GO:0046872">
    <property type="term" value="F:metal ion binding"/>
    <property type="evidence" value="ECO:0007669"/>
    <property type="project" value="UniProtKB-KW"/>
</dbReference>
<dbReference type="CDD" id="cd07385">
    <property type="entry name" value="MPP_YkuE_C"/>
    <property type="match status" value="1"/>
</dbReference>
<dbReference type="SUPFAM" id="SSF56300">
    <property type="entry name" value="Metallo-dependent phosphatases"/>
    <property type="match status" value="1"/>
</dbReference>
<proteinExistence type="predicted"/>
<evidence type="ECO:0000256" key="2">
    <source>
        <dbReference type="ARBA" id="ARBA00022801"/>
    </source>
</evidence>
<organism evidence="4 5">
    <name type="scientific">Geomonas silvestris</name>
    <dbReference type="NCBI Taxonomy" id="2740184"/>
    <lineage>
        <taxon>Bacteria</taxon>
        <taxon>Pseudomonadati</taxon>
        <taxon>Thermodesulfobacteriota</taxon>
        <taxon>Desulfuromonadia</taxon>
        <taxon>Geobacterales</taxon>
        <taxon>Geobacteraceae</taxon>
        <taxon>Geomonas</taxon>
    </lineage>
</organism>
<evidence type="ECO:0000256" key="1">
    <source>
        <dbReference type="ARBA" id="ARBA00022723"/>
    </source>
</evidence>
<dbReference type="Proteomes" id="UP000556026">
    <property type="component" value="Unassembled WGS sequence"/>
</dbReference>
<dbReference type="EMBL" id="BLXX01000003">
    <property type="protein sequence ID" value="GFO59061.1"/>
    <property type="molecule type" value="Genomic_DNA"/>
</dbReference>
<dbReference type="PANTHER" id="PTHR31302:SF31">
    <property type="entry name" value="PHOSPHODIESTERASE YAEI"/>
    <property type="match status" value="1"/>
</dbReference>
<dbReference type="InterPro" id="IPR051158">
    <property type="entry name" value="Metallophosphoesterase_sf"/>
</dbReference>
<reference evidence="5" key="1">
    <citation type="submission" date="2020-06" db="EMBL/GenBank/DDBJ databases">
        <title>Draft genomic sequence of Geomonas sp. Red330.</title>
        <authorList>
            <person name="Itoh H."/>
            <person name="Zhenxing X."/>
            <person name="Ushijima N."/>
            <person name="Masuda Y."/>
            <person name="Shiratori Y."/>
            <person name="Senoo K."/>
        </authorList>
    </citation>
    <scope>NUCLEOTIDE SEQUENCE [LARGE SCALE GENOMIC DNA]</scope>
    <source>
        <strain evidence="5">Red330</strain>
    </source>
</reference>
<dbReference type="PANTHER" id="PTHR31302">
    <property type="entry name" value="TRANSMEMBRANE PROTEIN WITH METALLOPHOSPHOESTERASE DOMAIN-RELATED"/>
    <property type="match status" value="1"/>
</dbReference>
<evidence type="ECO:0000313" key="4">
    <source>
        <dbReference type="EMBL" id="GFO59061.1"/>
    </source>
</evidence>
<feature type="domain" description="Calcineurin-like phosphoesterase" evidence="3">
    <location>
        <begin position="46"/>
        <end position="209"/>
    </location>
</feature>